<name>A0ACB8Y6I3_ARCLA</name>
<comment type="caution">
    <text evidence="1">The sequence shown here is derived from an EMBL/GenBank/DDBJ whole genome shotgun (WGS) entry which is preliminary data.</text>
</comment>
<dbReference type="EMBL" id="CM042060">
    <property type="protein sequence ID" value="KAI3678994.1"/>
    <property type="molecule type" value="Genomic_DNA"/>
</dbReference>
<reference evidence="2" key="1">
    <citation type="journal article" date="2022" name="Mol. Ecol. Resour.">
        <title>The genomes of chicory, endive, great burdock and yacon provide insights into Asteraceae palaeo-polyploidization history and plant inulin production.</title>
        <authorList>
            <person name="Fan W."/>
            <person name="Wang S."/>
            <person name="Wang H."/>
            <person name="Wang A."/>
            <person name="Jiang F."/>
            <person name="Liu H."/>
            <person name="Zhao H."/>
            <person name="Xu D."/>
            <person name="Zhang Y."/>
        </authorList>
    </citation>
    <scope>NUCLEOTIDE SEQUENCE [LARGE SCALE GENOMIC DNA]</scope>
    <source>
        <strain evidence="2">cv. Niubang</strain>
    </source>
</reference>
<organism evidence="1 2">
    <name type="scientific">Arctium lappa</name>
    <name type="common">Greater burdock</name>
    <name type="synonym">Lappa major</name>
    <dbReference type="NCBI Taxonomy" id="4217"/>
    <lineage>
        <taxon>Eukaryota</taxon>
        <taxon>Viridiplantae</taxon>
        <taxon>Streptophyta</taxon>
        <taxon>Embryophyta</taxon>
        <taxon>Tracheophyta</taxon>
        <taxon>Spermatophyta</taxon>
        <taxon>Magnoliopsida</taxon>
        <taxon>eudicotyledons</taxon>
        <taxon>Gunneridae</taxon>
        <taxon>Pentapetalae</taxon>
        <taxon>asterids</taxon>
        <taxon>campanulids</taxon>
        <taxon>Asterales</taxon>
        <taxon>Asteraceae</taxon>
        <taxon>Carduoideae</taxon>
        <taxon>Cardueae</taxon>
        <taxon>Arctiinae</taxon>
        <taxon>Arctium</taxon>
    </lineage>
</organism>
<evidence type="ECO:0000313" key="2">
    <source>
        <dbReference type="Proteomes" id="UP001055879"/>
    </source>
</evidence>
<sequence length="569" mass="63115">MPIITKSFDSYVILLLCLQFKNLLLSVVVNFEVEDFRVLRITRNIGDMGSPDPEAEFVDQIALFTALLCACIVIGHLLEKSRWINQSITSLLIGLGTGCVILLTSGGKSSRILEFKQEFFFMYLLPPIIFNAGFQVKKKQFFRNFMTIVSYGAIGTLISFAVISYGATHLFPKLDIGYLEIKDYLALGAIFSATDSVCVLQVLNQDETPLLYSLVFGEGVVNDATSVVLFNAIMNFDLSDMNVRVAYNFACNFLSLFFFSTLLGVFVGLLCAFIIRTLYFGRHSTDREIALMILMAYLSYMTAEVFKLSGILTVFFCGILMSHYAWHNVTLKSQVTTRHTFATMSFIAEVFIFLYVGMDSLDVEKWRLVDNTPGKSIGASALLLGLIMVGRASFVLPLSFLSNLTRREKHEKVGIKQQVTIWWAGLMRGAVSVALAYKKFTGSGQTIQPANALLITSTISIVLFSTVVFGLLTKPFLKMLLPQPPEETEPSSPKSLTVPLLGNGGDPDAEMGNLGRLTTTSSLKMLLNSPTNTVHHYWRRFDDSVMRPIFGGRGFVSSATGTRDMGVIH</sequence>
<evidence type="ECO:0000313" key="1">
    <source>
        <dbReference type="EMBL" id="KAI3678994.1"/>
    </source>
</evidence>
<reference evidence="1 2" key="2">
    <citation type="journal article" date="2022" name="Mol. Ecol. Resour.">
        <title>The genomes of chicory, endive, great burdock and yacon provide insights into Asteraceae paleo-polyploidization history and plant inulin production.</title>
        <authorList>
            <person name="Fan W."/>
            <person name="Wang S."/>
            <person name="Wang H."/>
            <person name="Wang A."/>
            <person name="Jiang F."/>
            <person name="Liu H."/>
            <person name="Zhao H."/>
            <person name="Xu D."/>
            <person name="Zhang Y."/>
        </authorList>
    </citation>
    <scope>NUCLEOTIDE SEQUENCE [LARGE SCALE GENOMIC DNA]</scope>
    <source>
        <strain evidence="2">cv. Niubang</strain>
    </source>
</reference>
<gene>
    <name evidence="1" type="ORF">L6452_38299</name>
</gene>
<keyword evidence="2" id="KW-1185">Reference proteome</keyword>
<proteinExistence type="predicted"/>
<protein>
    <submittedName>
        <fullName evidence="1">Uncharacterized protein</fullName>
    </submittedName>
</protein>
<dbReference type="Proteomes" id="UP001055879">
    <property type="component" value="Linkage Group LG14"/>
</dbReference>
<accession>A0ACB8Y6I3</accession>